<dbReference type="EMBL" id="AACQHW010000001">
    <property type="protein sequence ID" value="EAL6849945.1"/>
    <property type="molecule type" value="Genomic_DNA"/>
</dbReference>
<sequence length="129" mass="15103">MKPYLYSLIKFIKEEINVIPKESANTSICQNILHKVVFISISLYNKGYFDDESKIKEIIDNNKEILDKANKEIIIKESIEEQKIISSLHSVFNYLYKKIVLFRRNNNTTLKPTIIEATLKEKFTKEICG</sequence>
<reference evidence="1 2" key="1">
    <citation type="submission" date="2018-07" db="EMBL/GenBank/DDBJ databases">
        <authorList>
            <consortium name="NARMS: The National Antimicrobial Resistance Monitoring System"/>
        </authorList>
    </citation>
    <scope>NUCLEOTIDE SEQUENCE [LARGE SCALE GENOMIC DNA]</scope>
    <source>
        <strain evidence="1 2">CVM N17C548</strain>
    </source>
</reference>
<dbReference type="Proteomes" id="UP000352088">
    <property type="component" value="Unassembled WGS sequence"/>
</dbReference>
<comment type="caution">
    <text evidence="1">The sequence shown here is derived from an EMBL/GenBank/DDBJ whole genome shotgun (WGS) entry which is preliminary data.</text>
</comment>
<name>A0A401C2S6_CAMCO</name>
<evidence type="ECO:0000313" key="2">
    <source>
        <dbReference type="Proteomes" id="UP000352088"/>
    </source>
</evidence>
<dbReference type="AlphaFoldDB" id="A0A401C2S6"/>
<organism evidence="1 2">
    <name type="scientific">Campylobacter coli</name>
    <dbReference type="NCBI Taxonomy" id="195"/>
    <lineage>
        <taxon>Bacteria</taxon>
        <taxon>Pseudomonadati</taxon>
        <taxon>Campylobacterota</taxon>
        <taxon>Epsilonproteobacteria</taxon>
        <taxon>Campylobacterales</taxon>
        <taxon>Campylobacteraceae</taxon>
        <taxon>Campylobacter</taxon>
    </lineage>
</organism>
<evidence type="ECO:0000313" key="1">
    <source>
        <dbReference type="EMBL" id="EAL6849945.1"/>
    </source>
</evidence>
<protein>
    <submittedName>
        <fullName evidence="1">Uncharacterized protein</fullName>
    </submittedName>
</protein>
<proteinExistence type="predicted"/>
<dbReference type="RefSeq" id="WP_057990842.1">
    <property type="nucleotide sequence ID" value="NZ_CATQIN010000006.1"/>
</dbReference>
<gene>
    <name evidence="1" type="ORF">DSX26_00490</name>
</gene>
<accession>A0A401C2S6</accession>